<keyword evidence="3" id="KW-1185">Reference proteome</keyword>
<evidence type="ECO:0000256" key="1">
    <source>
        <dbReference type="SAM" id="MobiDB-lite"/>
    </source>
</evidence>
<evidence type="ECO:0000313" key="3">
    <source>
        <dbReference type="Proteomes" id="UP000024635"/>
    </source>
</evidence>
<comment type="caution">
    <text evidence="2">The sequence shown here is derived from an EMBL/GenBank/DDBJ whole genome shotgun (WGS) entry which is preliminary data.</text>
</comment>
<reference evidence="3" key="1">
    <citation type="journal article" date="2015" name="Nat. Genet.">
        <title>The genome and transcriptome of the zoonotic hookworm Ancylostoma ceylanicum identify infection-specific gene families.</title>
        <authorList>
            <person name="Schwarz E.M."/>
            <person name="Hu Y."/>
            <person name="Antoshechkin I."/>
            <person name="Miller M.M."/>
            <person name="Sternberg P.W."/>
            <person name="Aroian R.V."/>
        </authorList>
    </citation>
    <scope>NUCLEOTIDE SEQUENCE</scope>
    <source>
        <strain evidence="3">HY135</strain>
    </source>
</reference>
<dbReference type="EMBL" id="JARK01001463">
    <property type="protein sequence ID" value="EYB98874.1"/>
    <property type="molecule type" value="Genomic_DNA"/>
</dbReference>
<dbReference type="Proteomes" id="UP000024635">
    <property type="component" value="Unassembled WGS sequence"/>
</dbReference>
<name>A0A016T8C6_9BILA</name>
<gene>
    <name evidence="2" type="primary">Acey_s0127.g1395</name>
    <name evidence="2" type="ORF">Y032_0127g1395</name>
</gene>
<feature type="region of interest" description="Disordered" evidence="1">
    <location>
        <begin position="1"/>
        <end position="73"/>
    </location>
</feature>
<protein>
    <submittedName>
        <fullName evidence="2">Uncharacterized protein</fullName>
    </submittedName>
</protein>
<evidence type="ECO:0000313" key="2">
    <source>
        <dbReference type="EMBL" id="EYB98874.1"/>
    </source>
</evidence>
<dbReference type="AlphaFoldDB" id="A0A016T8C6"/>
<accession>A0A016T8C6</accession>
<organism evidence="2 3">
    <name type="scientific">Ancylostoma ceylanicum</name>
    <dbReference type="NCBI Taxonomy" id="53326"/>
    <lineage>
        <taxon>Eukaryota</taxon>
        <taxon>Metazoa</taxon>
        <taxon>Ecdysozoa</taxon>
        <taxon>Nematoda</taxon>
        <taxon>Chromadorea</taxon>
        <taxon>Rhabditida</taxon>
        <taxon>Rhabditina</taxon>
        <taxon>Rhabditomorpha</taxon>
        <taxon>Strongyloidea</taxon>
        <taxon>Ancylostomatidae</taxon>
        <taxon>Ancylostomatinae</taxon>
        <taxon>Ancylostoma</taxon>
    </lineage>
</organism>
<proteinExistence type="predicted"/>
<sequence length="99" mass="10512">MGLMASANADKDGKAAEMHAFSAAEKQNDTNESRTAAQRAGWPMGTAWASAGRIGIDPGKGSADEPPPNCSRRTAIDTEKRTHTQERIDEVINALTSVN</sequence>